<evidence type="ECO:0000313" key="2">
    <source>
        <dbReference type="EMBL" id="HGH60417.1"/>
    </source>
</evidence>
<name>A0A7C4EWD3_9BACT</name>
<accession>A0A7C4EWD3</accession>
<protein>
    <recommendedName>
        <fullName evidence="3">DUF4189 domain-containing protein</fullName>
    </recommendedName>
</protein>
<feature type="signal peptide" evidence="1">
    <location>
        <begin position="1"/>
        <end position="21"/>
    </location>
</feature>
<gene>
    <name evidence="2" type="ORF">ENV54_03860</name>
</gene>
<feature type="chain" id="PRO_5027980114" description="DUF4189 domain-containing protein" evidence="1">
    <location>
        <begin position="22"/>
        <end position="109"/>
    </location>
</feature>
<comment type="caution">
    <text evidence="2">The sequence shown here is derived from an EMBL/GenBank/DDBJ whole genome shotgun (WGS) entry which is preliminary data.</text>
</comment>
<reference evidence="2" key="1">
    <citation type="journal article" date="2020" name="mSystems">
        <title>Genome- and Community-Level Interaction Insights into Carbon Utilization and Element Cycling Functions of Hydrothermarchaeota in Hydrothermal Sediment.</title>
        <authorList>
            <person name="Zhou Z."/>
            <person name="Liu Y."/>
            <person name="Xu W."/>
            <person name="Pan J."/>
            <person name="Luo Z.H."/>
            <person name="Li M."/>
        </authorList>
    </citation>
    <scope>NUCLEOTIDE SEQUENCE [LARGE SCALE GENOMIC DNA]</scope>
    <source>
        <strain evidence="2">SpSt-769</strain>
    </source>
</reference>
<dbReference type="EMBL" id="DTGT01000119">
    <property type="protein sequence ID" value="HGH60417.1"/>
    <property type="molecule type" value="Genomic_DNA"/>
</dbReference>
<proteinExistence type="predicted"/>
<dbReference type="AlphaFoldDB" id="A0A7C4EWD3"/>
<evidence type="ECO:0008006" key="3">
    <source>
        <dbReference type="Google" id="ProtNLM"/>
    </source>
</evidence>
<sequence length="109" mass="11793">MKTKNWLIALAVVSGLLLCSAYDSDAFFVATAQNFRGALYQGFGPTPGHASEMAIVKCSQNSFAPRSCHVIEVRMECPPPPCPPPFRKPMTKTKMSYGPMGPMAGPPMQ</sequence>
<organism evidence="2">
    <name type="scientific">Desulfomonile tiedjei</name>
    <dbReference type="NCBI Taxonomy" id="2358"/>
    <lineage>
        <taxon>Bacteria</taxon>
        <taxon>Pseudomonadati</taxon>
        <taxon>Thermodesulfobacteriota</taxon>
        <taxon>Desulfomonilia</taxon>
        <taxon>Desulfomonilales</taxon>
        <taxon>Desulfomonilaceae</taxon>
        <taxon>Desulfomonile</taxon>
    </lineage>
</organism>
<evidence type="ECO:0000256" key="1">
    <source>
        <dbReference type="SAM" id="SignalP"/>
    </source>
</evidence>
<keyword evidence="1" id="KW-0732">Signal</keyword>